<name>A0A6G1CCA9_9ORYZ</name>
<keyword evidence="3" id="KW-1185">Reference proteome</keyword>
<dbReference type="OrthoDB" id="1002548at2759"/>
<evidence type="ECO:0000313" key="3">
    <source>
        <dbReference type="Proteomes" id="UP000479710"/>
    </source>
</evidence>
<feature type="compositionally biased region" description="Gly residues" evidence="1">
    <location>
        <begin position="94"/>
        <end position="103"/>
    </location>
</feature>
<reference evidence="2 3" key="1">
    <citation type="submission" date="2019-11" db="EMBL/GenBank/DDBJ databases">
        <title>Whole genome sequence of Oryza granulata.</title>
        <authorList>
            <person name="Li W."/>
        </authorList>
    </citation>
    <scope>NUCLEOTIDE SEQUENCE [LARGE SCALE GENOMIC DNA]</scope>
    <source>
        <strain evidence="3">cv. Menghai</strain>
        <tissue evidence="2">Leaf</tissue>
    </source>
</reference>
<protein>
    <recommendedName>
        <fullName evidence="4">Auxin-responsive protein</fullName>
    </recommendedName>
</protein>
<evidence type="ECO:0000256" key="1">
    <source>
        <dbReference type="SAM" id="MobiDB-lite"/>
    </source>
</evidence>
<proteinExistence type="predicted"/>
<evidence type="ECO:0008006" key="4">
    <source>
        <dbReference type="Google" id="ProtNLM"/>
    </source>
</evidence>
<sequence length="103" mass="10143">MIAAATGVAVEGLAGGGGGGGAHACAGPLVMVPAVRERVFYLPQGHVEQVRTGGRNGRATAKPLAAKNHSLLPRPPLKRKLLDVSAVPTPESASGGGGGDSNV</sequence>
<dbReference type="EMBL" id="SPHZ02000009">
    <property type="protein sequence ID" value="KAF0897839.1"/>
    <property type="molecule type" value="Genomic_DNA"/>
</dbReference>
<accession>A0A6G1CCA9</accession>
<organism evidence="2 3">
    <name type="scientific">Oryza meyeriana var. granulata</name>
    <dbReference type="NCBI Taxonomy" id="110450"/>
    <lineage>
        <taxon>Eukaryota</taxon>
        <taxon>Viridiplantae</taxon>
        <taxon>Streptophyta</taxon>
        <taxon>Embryophyta</taxon>
        <taxon>Tracheophyta</taxon>
        <taxon>Spermatophyta</taxon>
        <taxon>Magnoliopsida</taxon>
        <taxon>Liliopsida</taxon>
        <taxon>Poales</taxon>
        <taxon>Poaceae</taxon>
        <taxon>BOP clade</taxon>
        <taxon>Oryzoideae</taxon>
        <taxon>Oryzeae</taxon>
        <taxon>Oryzinae</taxon>
        <taxon>Oryza</taxon>
        <taxon>Oryza meyeriana</taxon>
    </lineage>
</organism>
<gene>
    <name evidence="2" type="ORF">E2562_001568</name>
</gene>
<comment type="caution">
    <text evidence="2">The sequence shown here is derived from an EMBL/GenBank/DDBJ whole genome shotgun (WGS) entry which is preliminary data.</text>
</comment>
<evidence type="ECO:0000313" key="2">
    <source>
        <dbReference type="EMBL" id="KAF0897839.1"/>
    </source>
</evidence>
<dbReference type="AlphaFoldDB" id="A0A6G1CCA9"/>
<feature type="region of interest" description="Disordered" evidence="1">
    <location>
        <begin position="51"/>
        <end position="103"/>
    </location>
</feature>
<dbReference type="Proteomes" id="UP000479710">
    <property type="component" value="Unassembled WGS sequence"/>
</dbReference>